<dbReference type="PROSITE" id="PS51257">
    <property type="entry name" value="PROKAR_LIPOPROTEIN"/>
    <property type="match status" value="1"/>
</dbReference>
<dbReference type="RefSeq" id="WP_013967821.1">
    <property type="nucleotide sequence ID" value="NC_015732.1"/>
</dbReference>
<dbReference type="AlphaFoldDB" id="F8EWY2"/>
<dbReference type="STRING" id="744872.Spica_0345"/>
<proteinExistence type="predicted"/>
<accession>F8EWY2</accession>
<gene>
    <name evidence="2" type="ordered locus">Spica_0345</name>
</gene>
<dbReference type="Proteomes" id="UP000000503">
    <property type="component" value="Chromosome"/>
</dbReference>
<feature type="signal peptide" evidence="1">
    <location>
        <begin position="1"/>
        <end position="18"/>
    </location>
</feature>
<dbReference type="EMBL" id="CP002868">
    <property type="protein sequence ID" value="AEJ18509.1"/>
    <property type="molecule type" value="Genomic_DNA"/>
</dbReference>
<organism evidence="2 3">
    <name type="scientific">Gracilinema caldarium (strain ATCC 51460 / DSM 7334 / H1)</name>
    <name type="common">Treponema caldarium</name>
    <dbReference type="NCBI Taxonomy" id="744872"/>
    <lineage>
        <taxon>Bacteria</taxon>
        <taxon>Pseudomonadati</taxon>
        <taxon>Spirochaetota</taxon>
        <taxon>Spirochaetia</taxon>
        <taxon>Spirochaetales</taxon>
        <taxon>Breznakiellaceae</taxon>
        <taxon>Gracilinema</taxon>
    </lineage>
</organism>
<evidence type="ECO:0000313" key="2">
    <source>
        <dbReference type="EMBL" id="AEJ18509.1"/>
    </source>
</evidence>
<dbReference type="KEGG" id="scd:Spica_0345"/>
<keyword evidence="1" id="KW-0732">Signal</keyword>
<sequence length="178" mass="18940">MKKIWLILAAVAVSLAFLGCPMERDQEYPAYTLPIKVNVDVNTTNTAAIQVTATPTTNSYSKYTIKIVELVADIGKKFVVAGESIGSTTANIGANWNVKAADITDQGLVGTVDATGTFEITFYGKAPSWGTSTDGAKFKICRYDSDWDLVLGDASGGNFSVADSTGNDIELTIDPNKL</sequence>
<dbReference type="OrthoDB" id="9851267at2"/>
<evidence type="ECO:0008006" key="4">
    <source>
        <dbReference type="Google" id="ProtNLM"/>
    </source>
</evidence>
<keyword evidence="3" id="KW-1185">Reference proteome</keyword>
<name>F8EWY2_GRAC1</name>
<evidence type="ECO:0000256" key="1">
    <source>
        <dbReference type="SAM" id="SignalP"/>
    </source>
</evidence>
<reference evidence="3" key="1">
    <citation type="journal article" date="2013" name="Stand. Genomic Sci.">
        <title>Genome sequence of the thermophilic fresh-water bacterium Spirochaeta caldaria type strain (H1(T)), reclassification of Spirochaeta caldaria, Spirochaeta stenostrepta, and Spirochaeta zuelzerae in the genus Treponema as Treponema caldaria comb. nov., Treponema stenostrepta comb. nov., and Treponema zuelzerae comb. nov., and emendation of the genus Treponema.</title>
        <authorList>
            <person name="Abt B."/>
            <person name="Goker M."/>
            <person name="Scheuner C."/>
            <person name="Han C."/>
            <person name="Lu M."/>
            <person name="Misra M."/>
            <person name="Lapidus A."/>
            <person name="Nolan M."/>
            <person name="Lucas S."/>
            <person name="Hammon N."/>
            <person name="Deshpande S."/>
            <person name="Cheng J.F."/>
            <person name="Tapia R."/>
            <person name="Goodwin L.A."/>
            <person name="Pitluck S."/>
            <person name="Liolios K."/>
            <person name="Pagani I."/>
            <person name="Ivanova N."/>
            <person name="Mavromatis K."/>
            <person name="Mikhailova N."/>
            <person name="Huntemann M."/>
            <person name="Pati A."/>
            <person name="Chen A."/>
            <person name="Palaniappan K."/>
            <person name="Land M."/>
            <person name="Hauser L."/>
            <person name="Jeffries C.D."/>
            <person name="Rohde M."/>
            <person name="Spring S."/>
            <person name="Gronow S."/>
            <person name="Detter J.C."/>
            <person name="Bristow J."/>
            <person name="Eisen J.A."/>
            <person name="Markowitz V."/>
            <person name="Hugenholtz P."/>
            <person name="Kyrpides N.C."/>
            <person name="Woyke T."/>
            <person name="Klenk H.P."/>
        </authorList>
    </citation>
    <scope>NUCLEOTIDE SEQUENCE</scope>
    <source>
        <strain evidence="3">ATCC 51460 / DSM 7334 / H1</strain>
    </source>
</reference>
<feature type="chain" id="PRO_5003376442" description="Lipoprotein" evidence="1">
    <location>
        <begin position="19"/>
        <end position="178"/>
    </location>
</feature>
<evidence type="ECO:0000313" key="3">
    <source>
        <dbReference type="Proteomes" id="UP000000503"/>
    </source>
</evidence>
<dbReference type="HOGENOM" id="CLU_1509964_0_0_12"/>
<protein>
    <recommendedName>
        <fullName evidence="4">Lipoprotein</fullName>
    </recommendedName>
</protein>